<evidence type="ECO:0000313" key="2">
    <source>
        <dbReference type="EMBL" id="PPK97314.1"/>
    </source>
</evidence>
<dbReference type="OrthoDB" id="5195480at2"/>
<dbReference type="Proteomes" id="UP000239485">
    <property type="component" value="Unassembled WGS sequence"/>
</dbReference>
<feature type="region of interest" description="Disordered" evidence="1">
    <location>
        <begin position="1"/>
        <end position="62"/>
    </location>
</feature>
<dbReference type="EMBL" id="PTJD01000004">
    <property type="protein sequence ID" value="PPK97314.1"/>
    <property type="molecule type" value="Genomic_DNA"/>
</dbReference>
<dbReference type="AlphaFoldDB" id="A0A2S6IST2"/>
<dbReference type="RefSeq" id="WP_104432283.1">
    <property type="nucleotide sequence ID" value="NZ_PTJD01000004.1"/>
</dbReference>
<proteinExistence type="predicted"/>
<gene>
    <name evidence="2" type="ORF">CLV92_104134</name>
</gene>
<protein>
    <submittedName>
        <fullName evidence="2">Uncharacterized protein</fullName>
    </submittedName>
</protein>
<evidence type="ECO:0000256" key="1">
    <source>
        <dbReference type="SAM" id="MobiDB-lite"/>
    </source>
</evidence>
<evidence type="ECO:0000313" key="3">
    <source>
        <dbReference type="Proteomes" id="UP000239485"/>
    </source>
</evidence>
<accession>A0A2S6IST2</accession>
<comment type="caution">
    <text evidence="2">The sequence shown here is derived from an EMBL/GenBank/DDBJ whole genome shotgun (WGS) entry which is preliminary data.</text>
</comment>
<organism evidence="2 3">
    <name type="scientific">Kineococcus xinjiangensis</name>
    <dbReference type="NCBI Taxonomy" id="512762"/>
    <lineage>
        <taxon>Bacteria</taxon>
        <taxon>Bacillati</taxon>
        <taxon>Actinomycetota</taxon>
        <taxon>Actinomycetes</taxon>
        <taxon>Kineosporiales</taxon>
        <taxon>Kineosporiaceae</taxon>
        <taxon>Kineococcus</taxon>
    </lineage>
</organism>
<name>A0A2S6IST2_9ACTN</name>
<keyword evidence="3" id="KW-1185">Reference proteome</keyword>
<sequence length="62" mass="6723">MGEDRAAGPPGVEGTSDPRSRYRTLPDPARIADVVERHDPLPAPDPTMGRDPDQDFLLRNAG</sequence>
<reference evidence="2 3" key="1">
    <citation type="submission" date="2018-02" db="EMBL/GenBank/DDBJ databases">
        <title>Genomic Encyclopedia of Archaeal and Bacterial Type Strains, Phase II (KMG-II): from individual species to whole genera.</title>
        <authorList>
            <person name="Goeker M."/>
        </authorList>
    </citation>
    <scope>NUCLEOTIDE SEQUENCE [LARGE SCALE GENOMIC DNA]</scope>
    <source>
        <strain evidence="2 3">DSM 22857</strain>
    </source>
</reference>